<gene>
    <name evidence="2" type="ORF">COCNU_01G011500</name>
</gene>
<reference evidence="2" key="1">
    <citation type="journal article" date="2017" name="Gigascience">
        <title>The genome draft of coconut (Cocos nucifera).</title>
        <authorList>
            <person name="Xiao Y."/>
            <person name="Xu P."/>
            <person name="Fan H."/>
            <person name="Baudouin L."/>
            <person name="Xia W."/>
            <person name="Bocs S."/>
            <person name="Xu J."/>
            <person name="Li Q."/>
            <person name="Guo A."/>
            <person name="Zhou L."/>
            <person name="Li J."/>
            <person name="Wu Y."/>
            <person name="Ma Z."/>
            <person name="Armero A."/>
            <person name="Issali A.E."/>
            <person name="Liu N."/>
            <person name="Peng M."/>
            <person name="Yang Y."/>
        </authorList>
    </citation>
    <scope>NUCLEOTIDE SEQUENCE</scope>
    <source>
        <tissue evidence="2">Spear leaf of Hainan Tall coconut</tissue>
    </source>
</reference>
<sequence>MKFGHIQGGGIKFGHVHDLPNASEAELHLELATKEAPTKEHEVLPAKASQEDGVKFGASKAELFLEYVINETSYKEFTGGGMKFGQAKSSSPSSSSSRKSELFLKPHHQNEVWCM</sequence>
<evidence type="ECO:0000256" key="1">
    <source>
        <dbReference type="SAM" id="MobiDB-lite"/>
    </source>
</evidence>
<protein>
    <submittedName>
        <fullName evidence="2">Uncharacterized protein</fullName>
    </submittedName>
</protein>
<proteinExistence type="predicted"/>
<dbReference type="Proteomes" id="UP000797356">
    <property type="component" value="Chromosome 1"/>
</dbReference>
<reference evidence="2" key="2">
    <citation type="submission" date="2019-07" db="EMBL/GenBank/DDBJ databases">
        <authorList>
            <person name="Yang Y."/>
            <person name="Bocs S."/>
            <person name="Baudouin L."/>
        </authorList>
    </citation>
    <scope>NUCLEOTIDE SEQUENCE</scope>
    <source>
        <tissue evidence="2">Spear leaf of Hainan Tall coconut</tissue>
    </source>
</reference>
<dbReference type="EMBL" id="CM017872">
    <property type="protein sequence ID" value="KAG1327216.1"/>
    <property type="molecule type" value="Genomic_DNA"/>
</dbReference>
<organism evidence="2 3">
    <name type="scientific">Cocos nucifera</name>
    <name type="common">Coconut palm</name>
    <dbReference type="NCBI Taxonomy" id="13894"/>
    <lineage>
        <taxon>Eukaryota</taxon>
        <taxon>Viridiplantae</taxon>
        <taxon>Streptophyta</taxon>
        <taxon>Embryophyta</taxon>
        <taxon>Tracheophyta</taxon>
        <taxon>Spermatophyta</taxon>
        <taxon>Magnoliopsida</taxon>
        <taxon>Liliopsida</taxon>
        <taxon>Arecaceae</taxon>
        <taxon>Arecoideae</taxon>
        <taxon>Cocoseae</taxon>
        <taxon>Attaleinae</taxon>
        <taxon>Cocos</taxon>
    </lineage>
</organism>
<name>A0A8K0HV20_COCNU</name>
<feature type="compositionally biased region" description="Low complexity" evidence="1">
    <location>
        <begin position="88"/>
        <end position="97"/>
    </location>
</feature>
<accession>A0A8K0HV20</accession>
<evidence type="ECO:0000313" key="2">
    <source>
        <dbReference type="EMBL" id="KAG1327216.1"/>
    </source>
</evidence>
<dbReference type="AlphaFoldDB" id="A0A8K0HV20"/>
<feature type="region of interest" description="Disordered" evidence="1">
    <location>
        <begin position="80"/>
        <end position="103"/>
    </location>
</feature>
<comment type="caution">
    <text evidence="2">The sequence shown here is derived from an EMBL/GenBank/DDBJ whole genome shotgun (WGS) entry which is preliminary data.</text>
</comment>
<evidence type="ECO:0000313" key="3">
    <source>
        <dbReference type="Proteomes" id="UP000797356"/>
    </source>
</evidence>
<keyword evidence="3" id="KW-1185">Reference proteome</keyword>